<dbReference type="GO" id="GO:0008241">
    <property type="term" value="F:peptidyl-dipeptidase activity"/>
    <property type="evidence" value="ECO:0007669"/>
    <property type="project" value="UniProtKB-EC"/>
</dbReference>
<gene>
    <name evidence="9" type="ORF">EDM56_15075</name>
</gene>
<dbReference type="CDD" id="cd03145">
    <property type="entry name" value="GAT1_cyanophycinase"/>
    <property type="match status" value="1"/>
</dbReference>
<dbReference type="SUPFAM" id="SSF52317">
    <property type="entry name" value="Class I glutamine amidotransferase-like"/>
    <property type="match status" value="1"/>
</dbReference>
<proteinExistence type="inferred from homology"/>
<dbReference type="PANTHER" id="PTHR36175">
    <property type="entry name" value="CYANOPHYCINASE"/>
    <property type="match status" value="1"/>
</dbReference>
<dbReference type="GO" id="GO:0008236">
    <property type="term" value="F:serine-type peptidase activity"/>
    <property type="evidence" value="ECO:0007669"/>
    <property type="project" value="UniProtKB-KW"/>
</dbReference>
<comment type="caution">
    <text evidence="9">The sequence shown here is derived from an EMBL/GenBank/DDBJ whole genome shotgun (WGS) entry which is preliminary data.</text>
</comment>
<evidence type="ECO:0000313" key="9">
    <source>
        <dbReference type="EMBL" id="RNB87020.1"/>
    </source>
</evidence>
<name>A0A3M8DFX1_9BACL</name>
<evidence type="ECO:0000256" key="7">
    <source>
        <dbReference type="ARBA" id="ARBA00022801"/>
    </source>
</evidence>
<evidence type="ECO:0000256" key="8">
    <source>
        <dbReference type="ARBA" id="ARBA00022825"/>
    </source>
</evidence>
<dbReference type="GO" id="GO:0006508">
    <property type="term" value="P:proteolysis"/>
    <property type="evidence" value="ECO:0007669"/>
    <property type="project" value="UniProtKB-KW"/>
</dbReference>
<evidence type="ECO:0000256" key="2">
    <source>
        <dbReference type="ARBA" id="ARBA00002039"/>
    </source>
</evidence>
<dbReference type="InterPro" id="IPR005320">
    <property type="entry name" value="Peptidase_S51"/>
</dbReference>
<evidence type="ECO:0000256" key="4">
    <source>
        <dbReference type="ARBA" id="ARBA00013115"/>
    </source>
</evidence>
<reference evidence="9 10" key="1">
    <citation type="submission" date="2018-10" db="EMBL/GenBank/DDBJ databases">
        <title>Phylogenomics of Brevibacillus.</title>
        <authorList>
            <person name="Dunlap C."/>
        </authorList>
    </citation>
    <scope>NUCLEOTIDE SEQUENCE [LARGE SCALE GENOMIC DNA]</scope>
    <source>
        <strain evidence="9 10">JCM 15716</strain>
    </source>
</reference>
<keyword evidence="10" id="KW-1185">Reference proteome</keyword>
<dbReference type="InterPro" id="IPR029062">
    <property type="entry name" value="Class_I_gatase-like"/>
</dbReference>
<organism evidence="9 10">
    <name type="scientific">Brevibacillus fluminis</name>
    <dbReference type="NCBI Taxonomy" id="511487"/>
    <lineage>
        <taxon>Bacteria</taxon>
        <taxon>Bacillati</taxon>
        <taxon>Bacillota</taxon>
        <taxon>Bacilli</taxon>
        <taxon>Bacillales</taxon>
        <taxon>Paenibacillaceae</taxon>
        <taxon>Brevibacillus</taxon>
    </lineage>
</organism>
<keyword evidence="7 9" id="KW-0378">Hydrolase</keyword>
<dbReference type="Pfam" id="PF03575">
    <property type="entry name" value="Peptidase_S51"/>
    <property type="match status" value="1"/>
</dbReference>
<dbReference type="GO" id="GO:0004180">
    <property type="term" value="F:carboxypeptidase activity"/>
    <property type="evidence" value="ECO:0007669"/>
    <property type="project" value="UniProtKB-KW"/>
</dbReference>
<dbReference type="AlphaFoldDB" id="A0A3M8DFX1"/>
<comment type="function">
    <text evidence="2">Exopeptidase that catalyzes the hydrolytic cleavage of multi-L-arginyl-poly-L-aspartic acid (cyanophycin; a water-insoluble reserve polymer) into aspartate-arginine dipeptides.</text>
</comment>
<keyword evidence="8" id="KW-0720">Serine protease</keyword>
<dbReference type="EMBL" id="RHHQ01000012">
    <property type="protein sequence ID" value="RNB87020.1"/>
    <property type="molecule type" value="Genomic_DNA"/>
</dbReference>
<evidence type="ECO:0000256" key="1">
    <source>
        <dbReference type="ARBA" id="ARBA00001092"/>
    </source>
</evidence>
<comment type="catalytic activity">
    <reaction evidence="1">
        <text>[L-4-(L-arginin-2-N-yl)aspartate](n) + H2O = [L-4-(L-arginin-2-N-yl)aspartate](n-1) + L-4-(L-arginin-2-N-yl)aspartate</text>
        <dbReference type="Rhea" id="RHEA:12845"/>
        <dbReference type="Rhea" id="RHEA-COMP:13728"/>
        <dbReference type="Rhea" id="RHEA-COMP:13734"/>
        <dbReference type="ChEBI" id="CHEBI:15377"/>
        <dbReference type="ChEBI" id="CHEBI:137986"/>
        <dbReference type="ChEBI" id="CHEBI:137991"/>
        <dbReference type="EC" id="3.4.15.6"/>
    </reaction>
</comment>
<keyword evidence="6" id="KW-0645">Protease</keyword>
<evidence type="ECO:0000256" key="6">
    <source>
        <dbReference type="ARBA" id="ARBA00022670"/>
    </source>
</evidence>
<dbReference type="OrthoDB" id="9799980at2"/>
<dbReference type="NCBIfam" id="TIGR02069">
    <property type="entry name" value="cyanophycinase"/>
    <property type="match status" value="1"/>
</dbReference>
<evidence type="ECO:0000256" key="3">
    <source>
        <dbReference type="ARBA" id="ARBA00006534"/>
    </source>
</evidence>
<sequence length="421" mass="44923">MGMKKFGKKVQSFLLAGVMLVASLGFGGSVWAEEPAASQDEAAQDALAAKAKGSLVIIGGAQQRDNAAIHEKMIELAGGKDKAIIGIFPTASGSMSSSKEMKEDFEYYGVPADHVKIIDITKDNYQDKVNNDDIVAQIAETNALFFVGGDQARITKAFYNPDGSNTKALDAVWDVYNKGGMIAGTSAGAAIMSKTMIANTDSLGALLNGVTYDDTKPGLWVTKGLGFFNGGIVDQHFSKRGRLGRLVVALVAEKQKYGFGIDENSAMVVTGNTIEVIGASGLFIVDASKASVSKSGVYKGIDVSYIEKGDKYNYVSKRFTLAKEKVAIEPGKEYYEGNTLNTSVFGLDAAKVMLLDDLMDNTAKESVGVAFGLENNGAGVKVVFSKNKNTKGYYDETEYASSALHVDMTITPIEVTIKEKK</sequence>
<accession>A0A3M8DFX1</accession>
<keyword evidence="9" id="KW-0121">Carboxypeptidase</keyword>
<comment type="similarity">
    <text evidence="3">Belongs to the peptidase S51 family.</text>
</comment>
<dbReference type="EC" id="3.4.15.6" evidence="4"/>
<evidence type="ECO:0000313" key="10">
    <source>
        <dbReference type="Proteomes" id="UP000271031"/>
    </source>
</evidence>
<evidence type="ECO:0000256" key="5">
    <source>
        <dbReference type="ARBA" id="ARBA00015719"/>
    </source>
</evidence>
<dbReference type="Proteomes" id="UP000271031">
    <property type="component" value="Unassembled WGS sequence"/>
</dbReference>
<dbReference type="Gene3D" id="3.40.50.880">
    <property type="match status" value="1"/>
</dbReference>
<protein>
    <recommendedName>
        <fullName evidence="5">Cyanophycinase</fullName>
        <ecNumber evidence="4">3.4.15.6</ecNumber>
    </recommendedName>
</protein>
<dbReference type="PANTHER" id="PTHR36175:SF1">
    <property type="entry name" value="CYANOPHYCINASE"/>
    <property type="match status" value="1"/>
</dbReference>
<dbReference type="InterPro" id="IPR011811">
    <property type="entry name" value="Peptidase_S51_cyanophycinase"/>
</dbReference>